<dbReference type="Proteomes" id="UP001525890">
    <property type="component" value="Unassembled WGS sequence"/>
</dbReference>
<protein>
    <submittedName>
        <fullName evidence="1">Uncharacterized protein</fullName>
    </submittedName>
</protein>
<comment type="caution">
    <text evidence="1">The sequence shown here is derived from an EMBL/GenBank/DDBJ whole genome shotgun (WGS) entry which is preliminary data.</text>
</comment>
<organism evidence="1 2">
    <name type="scientific">Laspinema palackyanum D2a</name>
    <dbReference type="NCBI Taxonomy" id="2953684"/>
    <lineage>
        <taxon>Bacteria</taxon>
        <taxon>Bacillati</taxon>
        <taxon>Cyanobacteriota</taxon>
        <taxon>Cyanophyceae</taxon>
        <taxon>Oscillatoriophycideae</taxon>
        <taxon>Oscillatoriales</taxon>
        <taxon>Laspinemataceae</taxon>
        <taxon>Laspinema</taxon>
        <taxon>Laspinema palackyanum</taxon>
    </lineage>
</organism>
<evidence type="ECO:0000313" key="2">
    <source>
        <dbReference type="Proteomes" id="UP001525890"/>
    </source>
</evidence>
<accession>A0ABT2MMN4</accession>
<reference evidence="1 2" key="1">
    <citation type="journal article" date="2022" name="Front. Microbiol.">
        <title>High genomic differentiation and limited gene flow indicate recent cryptic speciation within the genus Laspinema (cyanobacteria).</title>
        <authorList>
            <person name="Stanojkovic A."/>
            <person name="Skoupy S."/>
            <person name="Skaloud P."/>
            <person name="Dvorak P."/>
        </authorList>
    </citation>
    <scope>NUCLEOTIDE SEQUENCE [LARGE SCALE GENOMIC DNA]</scope>
    <source>
        <strain evidence="1 2">D2a</strain>
    </source>
</reference>
<dbReference type="RefSeq" id="WP_368004870.1">
    <property type="nucleotide sequence ID" value="NZ_JAMXFF010000002.1"/>
</dbReference>
<keyword evidence="2" id="KW-1185">Reference proteome</keyword>
<proteinExistence type="predicted"/>
<name>A0ABT2MMN4_9CYAN</name>
<evidence type="ECO:0000313" key="1">
    <source>
        <dbReference type="EMBL" id="MCT7965161.1"/>
    </source>
</evidence>
<gene>
    <name evidence="1" type="ORF">NG799_02285</name>
</gene>
<sequence length="212" mass="22609">MGKTEIYGDRPLVAVKLGIPNNGGFVDVGMYGFRSPIDGTEGTTLGHTPAVSAGVFIANLVITPRRPRPPRLTRKAADYTVSSFCAYDQLTAAAGAGWKQSDSAKFEVPRGKKAVDPYFVEIRGIKYGFYSPKLKIGKIQADLAALGVQVADGSMRDICWGTNYPVPPRVAKQVAGTGTSAVDTVSTFCDPIKLDALPPGYFLQDGGRYGDL</sequence>
<dbReference type="EMBL" id="JAMXFF010000002">
    <property type="protein sequence ID" value="MCT7965161.1"/>
    <property type="molecule type" value="Genomic_DNA"/>
</dbReference>